<dbReference type="GO" id="GO:0000166">
    <property type="term" value="F:nucleotide binding"/>
    <property type="evidence" value="ECO:0007669"/>
    <property type="project" value="InterPro"/>
</dbReference>
<dbReference type="Gene3D" id="3.40.50.720">
    <property type="entry name" value="NAD(P)-binding Rossmann-like Domain"/>
    <property type="match status" value="1"/>
</dbReference>
<keyword evidence="1" id="KW-0560">Oxidoreductase</keyword>
<dbReference type="InterPro" id="IPR032459">
    <property type="entry name" value="Oxidoreduct_C"/>
</dbReference>
<proteinExistence type="predicted"/>
<dbReference type="InterPro" id="IPR036291">
    <property type="entry name" value="NAD(P)-bd_dom_sf"/>
</dbReference>
<protein>
    <submittedName>
        <fullName evidence="4">Oxidoreductase</fullName>
    </submittedName>
</protein>
<dbReference type="GO" id="GO:0016491">
    <property type="term" value="F:oxidoreductase activity"/>
    <property type="evidence" value="ECO:0007669"/>
    <property type="project" value="UniProtKB-KW"/>
</dbReference>
<dbReference type="SUPFAM" id="SSF51735">
    <property type="entry name" value="NAD(P)-binding Rossmann-fold domains"/>
    <property type="match status" value="1"/>
</dbReference>
<dbReference type="InterPro" id="IPR000683">
    <property type="entry name" value="Gfo/Idh/MocA-like_OxRdtase_N"/>
</dbReference>
<gene>
    <name evidence="4" type="ORF">CSW08_10600</name>
</gene>
<dbReference type="EMBL" id="PJEO01000037">
    <property type="protein sequence ID" value="PKQ44939.1"/>
    <property type="molecule type" value="Genomic_DNA"/>
</dbReference>
<accession>A0A2N3HIY8</accession>
<evidence type="ECO:0000259" key="2">
    <source>
        <dbReference type="Pfam" id="PF01408"/>
    </source>
</evidence>
<dbReference type="PROSITE" id="PS51257">
    <property type="entry name" value="PROKAR_LIPOPROTEIN"/>
    <property type="match status" value="1"/>
</dbReference>
<dbReference type="PANTHER" id="PTHR43818:SF11">
    <property type="entry name" value="BCDNA.GH03377"/>
    <property type="match status" value="1"/>
</dbReference>
<keyword evidence="5" id="KW-1185">Reference proteome</keyword>
<dbReference type="AlphaFoldDB" id="A0A2N3HIY8"/>
<feature type="domain" description="Gfo/Idh/MocA-like oxidoreductase N-terminal" evidence="2">
    <location>
        <begin position="98"/>
        <end position="158"/>
    </location>
</feature>
<dbReference type="OrthoDB" id="9785257at2"/>
<comment type="caution">
    <text evidence="4">The sequence shown here is derived from an EMBL/GenBank/DDBJ whole genome shotgun (WGS) entry which is preliminary data.</text>
</comment>
<evidence type="ECO:0000313" key="4">
    <source>
        <dbReference type="EMBL" id="PKQ44939.1"/>
    </source>
</evidence>
<sequence>MNKKSIKTFLYLTLTLTLMVSCKTETKEVSEENIKFITIDPGHFHAALVQKYNYPEVDSTVYIYAPKGDDVTLHLNRIDGFNTREETPTNWNTILYEGNDFFEKMLSEKKGNVVVLSGNNRKKTEYINQSVLNGMNVLADKPMAINVDDFKLLKETFQLASQKNVLLYDVMTERFEITSILQRELSMNKTIFGDLEKGSPEHPAITKESVHHFYKYVSGTILTRPPWFFDVDQQGEGIVDVTTHLVDLVQWQCFPNQILHEEDVNINSATRTPTHISKSEFEAVTKLDHFPDYLQNAIVKDSVLAVFCNGEINYKLKDIHAKVSVKWNYMAPEGTADTHFSKMRGSKAELVIKQGKEQNFKPTLYIEIIELSPTYLINVIEEFKKLEKKYPGISLESTPLGWEVVIPESYKNGHEAHFSQVTEKFIEYHTQGNIPEWEIPNMITKYYTTTKALEIAKSN</sequence>
<dbReference type="Pfam" id="PF01408">
    <property type="entry name" value="GFO_IDH_MocA"/>
    <property type="match status" value="1"/>
</dbReference>
<dbReference type="PANTHER" id="PTHR43818">
    <property type="entry name" value="BCDNA.GH03377"/>
    <property type="match status" value="1"/>
</dbReference>
<reference evidence="4 5" key="1">
    <citation type="submission" date="2017-12" db="EMBL/GenBank/DDBJ databases">
        <title>Confluentibacter flavum sp. nov., isolated from the saline lake.</title>
        <authorList>
            <person name="Yu L."/>
        </authorList>
    </citation>
    <scope>NUCLEOTIDE SEQUENCE [LARGE SCALE GENOMIC DNA]</scope>
    <source>
        <strain evidence="4 5">3B</strain>
    </source>
</reference>
<evidence type="ECO:0000259" key="3">
    <source>
        <dbReference type="Pfam" id="PF16490"/>
    </source>
</evidence>
<feature type="domain" description="Putative oxidoreductase C-terminal" evidence="3">
    <location>
        <begin position="181"/>
        <end position="457"/>
    </location>
</feature>
<evidence type="ECO:0000313" key="5">
    <source>
        <dbReference type="Proteomes" id="UP000233435"/>
    </source>
</evidence>
<evidence type="ECO:0000256" key="1">
    <source>
        <dbReference type="ARBA" id="ARBA00023002"/>
    </source>
</evidence>
<dbReference type="Proteomes" id="UP000233435">
    <property type="component" value="Unassembled WGS sequence"/>
</dbReference>
<name>A0A2N3HIY8_9FLAO</name>
<dbReference type="Pfam" id="PF16490">
    <property type="entry name" value="Oxidoreduct_C"/>
    <property type="match status" value="1"/>
</dbReference>
<dbReference type="InterPro" id="IPR050463">
    <property type="entry name" value="Gfo/Idh/MocA_oxidrdct_glycsds"/>
</dbReference>
<organism evidence="4 5">
    <name type="scientific">Confluentibacter flavum</name>
    <dbReference type="NCBI Taxonomy" id="1909700"/>
    <lineage>
        <taxon>Bacteria</taxon>
        <taxon>Pseudomonadati</taxon>
        <taxon>Bacteroidota</taxon>
        <taxon>Flavobacteriia</taxon>
        <taxon>Flavobacteriales</taxon>
        <taxon>Flavobacteriaceae</taxon>
        <taxon>Confluentibacter</taxon>
    </lineage>
</organism>